<dbReference type="InterPro" id="IPR010201">
    <property type="entry name" value="HflK"/>
</dbReference>
<feature type="transmembrane region" description="Helical" evidence="7">
    <location>
        <begin position="118"/>
        <end position="140"/>
    </location>
</feature>
<keyword evidence="5 7" id="KW-0472">Membrane</keyword>
<keyword evidence="9" id="KW-0645">Protease</keyword>
<dbReference type="Proteomes" id="UP001589858">
    <property type="component" value="Unassembled WGS sequence"/>
</dbReference>
<evidence type="ECO:0000313" key="10">
    <source>
        <dbReference type="Proteomes" id="UP001589858"/>
    </source>
</evidence>
<comment type="subcellular location">
    <subcellularLocation>
        <location evidence="1">Membrane</location>
        <topology evidence="1">Single-pass membrane protein</topology>
    </subcellularLocation>
</comment>
<evidence type="ECO:0000256" key="4">
    <source>
        <dbReference type="ARBA" id="ARBA00022989"/>
    </source>
</evidence>
<feature type="region of interest" description="Disordered" evidence="6">
    <location>
        <begin position="1"/>
        <end position="111"/>
    </location>
</feature>
<dbReference type="Gene3D" id="3.30.479.30">
    <property type="entry name" value="Band 7 domain"/>
    <property type="match status" value="1"/>
</dbReference>
<keyword evidence="3 7" id="KW-0812">Transmembrane</keyword>
<dbReference type="GO" id="GO:0006508">
    <property type="term" value="P:proteolysis"/>
    <property type="evidence" value="ECO:0007669"/>
    <property type="project" value="UniProtKB-KW"/>
</dbReference>
<feature type="compositionally biased region" description="Basic and acidic residues" evidence="6">
    <location>
        <begin position="82"/>
        <end position="95"/>
    </location>
</feature>
<dbReference type="InterPro" id="IPR001107">
    <property type="entry name" value="Band_7"/>
</dbReference>
<feature type="region of interest" description="Disordered" evidence="6">
    <location>
        <begin position="374"/>
        <end position="406"/>
    </location>
</feature>
<dbReference type="SUPFAM" id="SSF117892">
    <property type="entry name" value="Band 7/SPFH domain"/>
    <property type="match status" value="1"/>
</dbReference>
<dbReference type="PANTHER" id="PTHR43327:SF2">
    <property type="entry name" value="MODULATOR OF FTSH PROTEASE HFLK"/>
    <property type="match status" value="1"/>
</dbReference>
<evidence type="ECO:0000259" key="8">
    <source>
        <dbReference type="SMART" id="SM00244"/>
    </source>
</evidence>
<evidence type="ECO:0000256" key="1">
    <source>
        <dbReference type="ARBA" id="ARBA00004167"/>
    </source>
</evidence>
<feature type="compositionally biased region" description="Gly residues" evidence="6">
    <location>
        <begin position="96"/>
        <end position="105"/>
    </location>
</feature>
<dbReference type="InterPro" id="IPR036013">
    <property type="entry name" value="Band_7/SPFH_dom_sf"/>
</dbReference>
<proteinExistence type="inferred from homology"/>
<comment type="caution">
    <text evidence="9">The sequence shown here is derived from an EMBL/GenBank/DDBJ whole genome shotgun (WGS) entry which is preliminary data.</text>
</comment>
<dbReference type="GO" id="GO:0008233">
    <property type="term" value="F:peptidase activity"/>
    <property type="evidence" value="ECO:0007669"/>
    <property type="project" value="UniProtKB-KW"/>
</dbReference>
<feature type="compositionally biased region" description="Basic and acidic residues" evidence="6">
    <location>
        <begin position="42"/>
        <end position="53"/>
    </location>
</feature>
<evidence type="ECO:0000256" key="5">
    <source>
        <dbReference type="ARBA" id="ARBA00023136"/>
    </source>
</evidence>
<dbReference type="CDD" id="cd03404">
    <property type="entry name" value="SPFH_HflK"/>
    <property type="match status" value="1"/>
</dbReference>
<gene>
    <name evidence="9" type="primary">hflK</name>
    <name evidence="9" type="ORF">ACFFF8_22985</name>
</gene>
<accession>A0ABV6SF56</accession>
<evidence type="ECO:0000256" key="3">
    <source>
        <dbReference type="ARBA" id="ARBA00022692"/>
    </source>
</evidence>
<name>A0ABV6SF56_9SPHN</name>
<evidence type="ECO:0000256" key="7">
    <source>
        <dbReference type="SAM" id="Phobius"/>
    </source>
</evidence>
<comment type="similarity">
    <text evidence="2">Belongs to the band 7/mec-2 family. HflK subfamily.</text>
</comment>
<organism evidence="9 10">
    <name type="scientific">Novosphingobium clariflavum</name>
    <dbReference type="NCBI Taxonomy" id="2029884"/>
    <lineage>
        <taxon>Bacteria</taxon>
        <taxon>Pseudomonadati</taxon>
        <taxon>Pseudomonadota</taxon>
        <taxon>Alphaproteobacteria</taxon>
        <taxon>Sphingomonadales</taxon>
        <taxon>Sphingomonadaceae</taxon>
        <taxon>Novosphingobium</taxon>
    </lineage>
</organism>
<dbReference type="SMART" id="SM00244">
    <property type="entry name" value="PHB"/>
    <property type="match status" value="1"/>
</dbReference>
<evidence type="ECO:0000256" key="6">
    <source>
        <dbReference type="SAM" id="MobiDB-lite"/>
    </source>
</evidence>
<keyword evidence="9" id="KW-0378">Hydrolase</keyword>
<protein>
    <submittedName>
        <fullName evidence="9">Protease modulator HflK</fullName>
    </submittedName>
</protein>
<dbReference type="PANTHER" id="PTHR43327">
    <property type="entry name" value="STOMATIN-LIKE PROTEIN 2, MITOCHONDRIAL"/>
    <property type="match status" value="1"/>
</dbReference>
<reference evidence="9 10" key="1">
    <citation type="submission" date="2024-09" db="EMBL/GenBank/DDBJ databases">
        <authorList>
            <person name="Sun Q."/>
            <person name="Mori K."/>
        </authorList>
    </citation>
    <scope>NUCLEOTIDE SEQUENCE [LARGE SCALE GENOMIC DNA]</scope>
    <source>
        <strain evidence="9 10">CICC 11035S</strain>
    </source>
</reference>
<dbReference type="EMBL" id="JBHLTM010000086">
    <property type="protein sequence ID" value="MFC0687459.1"/>
    <property type="molecule type" value="Genomic_DNA"/>
</dbReference>
<dbReference type="RefSeq" id="WP_267224255.1">
    <property type="nucleotide sequence ID" value="NZ_JAPCWC010000033.1"/>
</dbReference>
<evidence type="ECO:0000256" key="2">
    <source>
        <dbReference type="ARBA" id="ARBA00006971"/>
    </source>
</evidence>
<feature type="compositionally biased region" description="Polar residues" evidence="6">
    <location>
        <begin position="390"/>
        <end position="406"/>
    </location>
</feature>
<dbReference type="Pfam" id="PF01145">
    <property type="entry name" value="Band_7"/>
    <property type="match status" value="1"/>
</dbReference>
<evidence type="ECO:0000313" key="9">
    <source>
        <dbReference type="EMBL" id="MFC0687459.1"/>
    </source>
</evidence>
<keyword evidence="10" id="KW-1185">Reference proteome</keyword>
<keyword evidence="4 7" id="KW-1133">Transmembrane helix</keyword>
<dbReference type="InterPro" id="IPR050710">
    <property type="entry name" value="Band7/mec-2_domain"/>
</dbReference>
<sequence length="406" mass="43873">MDILAMTGRKSPWGSDGGNGDGNDDGEENGTRPAEESGDGTGKPDRPAPDREPSSGNETPGEPRGPRNPWLPSSGTPPRRAAGIEDIFRARDPRRGGGPGNGPGGFPNLPRRADGRSWLPIGIAVAVVAMLGASCVHVLGPSEKGIVTRLGHFSRVIDDGFSLTLPWPIEQVEVTDVGTFTVDTIPDGDGEKLMLTGDQNLVDLSYQVRWNIKNLTDYSYRLTDPKGTVREVAEAAMRASIGQISLNDALSGAGRARVEQDVRERTQRILDAYRVGVAIQGVEIKKADPPSKTRAAFDNVNVARQDADRDRSNARAGAQQVLARAQGEAAQFDKVYEEYKLAPEVTKRRMYYETMERVISQNDTVVAEPKNMNTYLPLPDLKRRAEQPTGDITVTASPSSSTQGGQ</sequence>
<feature type="domain" description="Band 7" evidence="8">
    <location>
        <begin position="134"/>
        <end position="301"/>
    </location>
</feature>